<sequence>MVRPEPELPKELQDSIKQLQDCNNEFQDKNKQIHSAHTRLLW</sequence>
<gene>
    <name evidence="1" type="ORF">BN137_2474</name>
</gene>
<evidence type="ECO:0000313" key="1">
    <source>
        <dbReference type="EMBL" id="CCJ73103.1"/>
    </source>
</evidence>
<comment type="caution">
    <text evidence="1">The sequence shown here is derived from an EMBL/GenBank/DDBJ whole genome shotgun (WGS) entry which is preliminary data.</text>
</comment>
<organism evidence="1 2">
    <name type="scientific">Cronobacter condimenti 1330</name>
    <dbReference type="NCBI Taxonomy" id="1073999"/>
    <lineage>
        <taxon>Bacteria</taxon>
        <taxon>Pseudomonadati</taxon>
        <taxon>Pseudomonadota</taxon>
        <taxon>Gammaproteobacteria</taxon>
        <taxon>Enterobacterales</taxon>
        <taxon>Enterobacteriaceae</taxon>
        <taxon>Cronobacter</taxon>
    </lineage>
</organism>
<protein>
    <submittedName>
        <fullName evidence="1">Uncharacterized protein</fullName>
    </submittedName>
</protein>
<reference evidence="1" key="1">
    <citation type="submission" date="2012-07" db="EMBL/GenBank/DDBJ databases">
        <authorList>
            <person name="Cummings C."/>
        </authorList>
    </citation>
    <scope>NUCLEOTIDE SEQUENCE</scope>
    <source>
        <strain evidence="1">1330</strain>
    </source>
</reference>
<dbReference type="AlphaFoldDB" id="K8A114"/>
<dbReference type="Proteomes" id="UP000009340">
    <property type="component" value="Unassembled WGS sequence"/>
</dbReference>
<accession>K8A114</accession>
<dbReference type="eggNOG" id="ENOG5033KVW">
    <property type="taxonomic scope" value="Bacteria"/>
</dbReference>
<evidence type="ECO:0000313" key="2">
    <source>
        <dbReference type="Proteomes" id="UP000009340"/>
    </source>
</evidence>
<name>K8A114_9ENTR</name>
<dbReference type="EMBL" id="CAKW01000090">
    <property type="protein sequence ID" value="CCJ73103.1"/>
    <property type="molecule type" value="Genomic_DNA"/>
</dbReference>
<proteinExistence type="predicted"/>